<evidence type="ECO:0000256" key="1">
    <source>
        <dbReference type="PROSITE-ProRule" id="PRU00339"/>
    </source>
</evidence>
<dbReference type="Pfam" id="PF14559">
    <property type="entry name" value="TPR_19"/>
    <property type="match status" value="1"/>
</dbReference>
<reference evidence="3" key="1">
    <citation type="journal article" date="2021" name="Microb. Physiol.">
        <title>Proteogenomic Insights into the Physiology of Marine, Sulfate-Reducing, Filamentous Desulfonema limicola and Desulfonema magnum.</title>
        <authorList>
            <person name="Schnaars V."/>
            <person name="Wohlbrand L."/>
            <person name="Scheve S."/>
            <person name="Hinrichs C."/>
            <person name="Reinhardt R."/>
            <person name="Rabus R."/>
        </authorList>
    </citation>
    <scope>NUCLEOTIDE SEQUENCE</scope>
    <source>
        <strain evidence="3">5ac10</strain>
    </source>
</reference>
<evidence type="ECO:0000256" key="2">
    <source>
        <dbReference type="SAM" id="SignalP"/>
    </source>
</evidence>
<dbReference type="InterPro" id="IPR011990">
    <property type="entry name" value="TPR-like_helical_dom_sf"/>
</dbReference>
<proteinExistence type="predicted"/>
<dbReference type="Proteomes" id="UP000663720">
    <property type="component" value="Chromosome"/>
</dbReference>
<dbReference type="PROSITE" id="PS50293">
    <property type="entry name" value="TPR_REGION"/>
    <property type="match status" value="1"/>
</dbReference>
<dbReference type="PROSITE" id="PS50005">
    <property type="entry name" value="TPR"/>
    <property type="match status" value="5"/>
</dbReference>
<dbReference type="Pfam" id="PF00515">
    <property type="entry name" value="TPR_1"/>
    <property type="match status" value="2"/>
</dbReference>
<dbReference type="PANTHER" id="PTHR44366">
    <property type="entry name" value="UDP-N-ACETYLGLUCOSAMINE--PEPTIDE N-ACETYLGLUCOSAMINYLTRANSFERASE 110 KDA SUBUNIT"/>
    <property type="match status" value="1"/>
</dbReference>
<name>A0A975GKG4_9BACT</name>
<dbReference type="EMBL" id="CP061799">
    <property type="protein sequence ID" value="QTA83773.1"/>
    <property type="molecule type" value="Genomic_DNA"/>
</dbReference>
<feature type="repeat" description="TPR" evidence="1">
    <location>
        <begin position="206"/>
        <end position="239"/>
    </location>
</feature>
<dbReference type="KEGG" id="dli:dnl_61880"/>
<keyword evidence="4" id="KW-1185">Reference proteome</keyword>
<accession>A0A975GKG4</accession>
<feature type="repeat" description="TPR" evidence="1">
    <location>
        <begin position="34"/>
        <end position="67"/>
    </location>
</feature>
<dbReference type="GO" id="GO:0097363">
    <property type="term" value="F:protein O-acetylglucosaminyltransferase activity"/>
    <property type="evidence" value="ECO:0007669"/>
    <property type="project" value="TreeGrafter"/>
</dbReference>
<dbReference type="AlphaFoldDB" id="A0A975GKG4"/>
<feature type="repeat" description="TPR" evidence="1">
    <location>
        <begin position="172"/>
        <end position="205"/>
    </location>
</feature>
<dbReference type="RefSeq" id="WP_207689572.1">
    <property type="nucleotide sequence ID" value="NZ_CP061799.1"/>
</dbReference>
<evidence type="ECO:0000313" key="3">
    <source>
        <dbReference type="EMBL" id="QTA83773.1"/>
    </source>
</evidence>
<feature type="chain" id="PRO_5036741498" evidence="2">
    <location>
        <begin position="27"/>
        <end position="258"/>
    </location>
</feature>
<dbReference type="Pfam" id="PF13176">
    <property type="entry name" value="TPR_7"/>
    <property type="match status" value="1"/>
</dbReference>
<dbReference type="GO" id="GO:0006493">
    <property type="term" value="P:protein O-linked glycosylation"/>
    <property type="evidence" value="ECO:0007669"/>
    <property type="project" value="InterPro"/>
</dbReference>
<feature type="repeat" description="TPR" evidence="1">
    <location>
        <begin position="138"/>
        <end position="171"/>
    </location>
</feature>
<protein>
    <submittedName>
        <fullName evidence="3">Tetratricopeptide repeat-containing protein</fullName>
    </submittedName>
</protein>
<sequence length="258" mass="29493">MNNTNIMKLFCILLLMIFFSCAPANKEEILKNQAKAIREVGVAYMQESNFSAALRELHKAELIYSNDPDLYNNLGLAYMAKKKLDLAVQYFKKAITLDPNYTAARNNLGTAYLAQENWDTAIETFLKVNEDLMFTTPHFPMTNLGWAYYNKGQLDIAEKYYKEALEHQPKYVIALRGLARIYTAKGDFIQALNTLDKALELAPRFPPLYMDLADLYTASSNHKEAVETYKKVIALFPDTEYSEQAKKKTGEMYLNLGN</sequence>
<keyword evidence="1" id="KW-0802">TPR repeat</keyword>
<feature type="repeat" description="TPR" evidence="1">
    <location>
        <begin position="68"/>
        <end position="101"/>
    </location>
</feature>
<keyword evidence="2" id="KW-0732">Signal</keyword>
<gene>
    <name evidence="3" type="ORF">dnl_61880</name>
</gene>
<dbReference type="Gene3D" id="1.25.40.10">
    <property type="entry name" value="Tetratricopeptide repeat domain"/>
    <property type="match status" value="2"/>
</dbReference>
<dbReference type="PANTHER" id="PTHR44366:SF1">
    <property type="entry name" value="UDP-N-ACETYLGLUCOSAMINE--PEPTIDE N-ACETYLGLUCOSAMINYLTRANSFERASE 110 KDA SUBUNIT"/>
    <property type="match status" value="1"/>
</dbReference>
<feature type="signal peptide" evidence="2">
    <location>
        <begin position="1"/>
        <end position="26"/>
    </location>
</feature>
<evidence type="ECO:0000313" key="4">
    <source>
        <dbReference type="Proteomes" id="UP000663720"/>
    </source>
</evidence>
<organism evidence="3 4">
    <name type="scientific">Desulfonema limicola</name>
    <dbReference type="NCBI Taxonomy" id="45656"/>
    <lineage>
        <taxon>Bacteria</taxon>
        <taxon>Pseudomonadati</taxon>
        <taxon>Thermodesulfobacteriota</taxon>
        <taxon>Desulfobacteria</taxon>
        <taxon>Desulfobacterales</taxon>
        <taxon>Desulfococcaceae</taxon>
        <taxon>Desulfonema</taxon>
    </lineage>
</organism>
<dbReference type="InterPro" id="IPR019734">
    <property type="entry name" value="TPR_rpt"/>
</dbReference>
<dbReference type="SMART" id="SM00028">
    <property type="entry name" value="TPR"/>
    <property type="match status" value="6"/>
</dbReference>
<dbReference type="SUPFAM" id="SSF48452">
    <property type="entry name" value="TPR-like"/>
    <property type="match status" value="1"/>
</dbReference>
<dbReference type="InterPro" id="IPR037919">
    <property type="entry name" value="OGT"/>
</dbReference>